<dbReference type="InterPro" id="IPR028098">
    <property type="entry name" value="Glyco_trans_4-like_N"/>
</dbReference>
<keyword evidence="2" id="KW-0808">Transferase</keyword>
<feature type="domain" description="Glycosyltransferase subfamily 4-like N-terminal" evidence="1">
    <location>
        <begin position="19"/>
        <end position="207"/>
    </location>
</feature>
<organism evidence="2 3">
    <name type="scientific">Thermus scotoductus</name>
    <dbReference type="NCBI Taxonomy" id="37636"/>
    <lineage>
        <taxon>Bacteria</taxon>
        <taxon>Thermotogati</taxon>
        <taxon>Deinococcota</taxon>
        <taxon>Deinococci</taxon>
        <taxon>Thermales</taxon>
        <taxon>Thermaceae</taxon>
        <taxon>Thermus</taxon>
    </lineage>
</organism>
<gene>
    <name evidence="2" type="ORF">CSW47_08590</name>
</gene>
<comment type="caution">
    <text evidence="2">The sequence shown here is derived from an EMBL/GenBank/DDBJ whole genome shotgun (WGS) entry which is preliminary data.</text>
</comment>
<protein>
    <submittedName>
        <fullName evidence="2">Glycosyltransferase WbuB</fullName>
    </submittedName>
</protein>
<dbReference type="Proteomes" id="UP000286734">
    <property type="component" value="Unassembled WGS sequence"/>
</dbReference>
<evidence type="ECO:0000313" key="3">
    <source>
        <dbReference type="Proteomes" id="UP000286734"/>
    </source>
</evidence>
<sequence length="412" mass="47657">MNIWIFNHYALPPDLPGGTRHYDLGRELVRRGHRVTIIASSFHHYLRREVRLRPGEHWKAEDVNGVKFIWLRTPPYRRNDWRRVWSMVNFLVRAWRLGRGLPRLTSETEGPDVVIGSSPHLLTPLVAYWVARHYRVPFLMEVRDLWPQTFVDMGELSARHPITKVLQVLERFLYHRAERVITLLPLAHEYIMGLGIPREKIVWVPNGVDLSRFDSVTMPEVSHEGFRVMYLGAHGRANALDVLIQAAKVVQDRGFHEIRFVLIGEGPEKPRLTALAQELGLGNVEFRDPVPKDRIPETLQEADAFVLNLEMVEVFKYGISSNKLFDYMAMAKPVIFSVGSSNNPVEEANCGFTVPPRDPHALAEAIIKLYQMPEEERRAMGYRGREYVQKHHDSKVLAERMEGVLWEAISRR</sequence>
<dbReference type="SUPFAM" id="SSF53756">
    <property type="entry name" value="UDP-Glycosyltransferase/glycogen phosphorylase"/>
    <property type="match status" value="1"/>
</dbReference>
<evidence type="ECO:0000259" key="1">
    <source>
        <dbReference type="Pfam" id="PF13579"/>
    </source>
</evidence>
<dbReference type="CDD" id="cd03794">
    <property type="entry name" value="GT4_WbuB-like"/>
    <property type="match status" value="1"/>
</dbReference>
<proteinExistence type="predicted"/>
<reference evidence="2 3" key="1">
    <citation type="journal article" date="2019" name="Extremophiles">
        <title>Biogeography of thermophiles and predominance of Thermus scotoductus in domestic water heaters.</title>
        <authorList>
            <person name="Wilpiszeski R.L."/>
            <person name="Zhang Z."/>
            <person name="House C.H."/>
        </authorList>
    </citation>
    <scope>NUCLEOTIDE SEQUENCE [LARGE SCALE GENOMIC DNA]</scope>
    <source>
        <strain evidence="2 3">34_S34</strain>
    </source>
</reference>
<dbReference type="PANTHER" id="PTHR12526:SF622">
    <property type="entry name" value="GLYCOSYLTRANSFERASE (GROUP I)"/>
    <property type="match status" value="1"/>
</dbReference>
<dbReference type="Pfam" id="PF13692">
    <property type="entry name" value="Glyco_trans_1_4"/>
    <property type="match status" value="1"/>
</dbReference>
<dbReference type="RefSeq" id="WP_126200529.1">
    <property type="nucleotide sequence ID" value="NZ_PELP01000233.1"/>
</dbReference>
<accession>A0A430R7Y9</accession>
<dbReference type="EMBL" id="PELP01000233">
    <property type="protein sequence ID" value="RTH03478.1"/>
    <property type="molecule type" value="Genomic_DNA"/>
</dbReference>
<dbReference type="Pfam" id="PF13579">
    <property type="entry name" value="Glyco_trans_4_4"/>
    <property type="match status" value="1"/>
</dbReference>
<evidence type="ECO:0000313" key="2">
    <source>
        <dbReference type="EMBL" id="RTH03478.1"/>
    </source>
</evidence>
<dbReference type="Gene3D" id="3.40.50.2000">
    <property type="entry name" value="Glycogen Phosphorylase B"/>
    <property type="match status" value="2"/>
</dbReference>
<dbReference type="GO" id="GO:0016740">
    <property type="term" value="F:transferase activity"/>
    <property type="evidence" value="ECO:0007669"/>
    <property type="project" value="UniProtKB-KW"/>
</dbReference>
<name>A0A430R7Y9_THESC</name>
<dbReference type="PANTHER" id="PTHR12526">
    <property type="entry name" value="GLYCOSYLTRANSFERASE"/>
    <property type="match status" value="1"/>
</dbReference>
<dbReference type="AlphaFoldDB" id="A0A430R7Y9"/>